<feature type="transmembrane region" description="Helical" evidence="5">
    <location>
        <begin position="177"/>
        <end position="196"/>
    </location>
</feature>
<accession>A0A0F5VEH4</accession>
<feature type="transmembrane region" description="Helical" evidence="5">
    <location>
        <begin position="331"/>
        <end position="351"/>
    </location>
</feature>
<feature type="transmembrane region" description="Helical" evidence="5">
    <location>
        <begin position="88"/>
        <end position="105"/>
    </location>
</feature>
<keyword evidence="4 5" id="KW-0472">Membrane</keyword>
<feature type="transmembrane region" description="Helical" evidence="5">
    <location>
        <begin position="202"/>
        <end position="218"/>
    </location>
</feature>
<evidence type="ECO:0000313" key="8">
    <source>
        <dbReference type="Proteomes" id="UP000033633"/>
    </source>
</evidence>
<proteinExistence type="predicted"/>
<feature type="transmembrane region" description="Helical" evidence="5">
    <location>
        <begin position="225"/>
        <end position="242"/>
    </location>
</feature>
<name>A0A0F5VEH4_9GAMM</name>
<gene>
    <name evidence="7" type="ORF">KY46_09350</name>
</gene>
<evidence type="ECO:0000256" key="2">
    <source>
        <dbReference type="ARBA" id="ARBA00022692"/>
    </source>
</evidence>
<keyword evidence="2 5" id="KW-0812">Transmembrane</keyword>
<reference evidence="7 8" key="1">
    <citation type="submission" date="2014-12" db="EMBL/GenBank/DDBJ databases">
        <title>Mercury Reductase activity and rhizosphere competence traits in the genome of root associated Photobacterium halotolerans MELD1.</title>
        <authorList>
            <person name="Mathew D.C."/>
            <person name="Huang C.-C."/>
        </authorList>
    </citation>
    <scope>NUCLEOTIDE SEQUENCE [LARGE SCALE GENOMIC DNA]</scope>
    <source>
        <strain evidence="7 8">MELD1</strain>
    </source>
</reference>
<feature type="transmembrane region" description="Helical" evidence="5">
    <location>
        <begin position="363"/>
        <end position="385"/>
    </location>
</feature>
<dbReference type="InterPro" id="IPR007016">
    <property type="entry name" value="O-antigen_ligase-rel_domated"/>
</dbReference>
<feature type="transmembrane region" description="Helical" evidence="5">
    <location>
        <begin position="112"/>
        <end position="131"/>
    </location>
</feature>
<feature type="transmembrane region" description="Helical" evidence="5">
    <location>
        <begin position="31"/>
        <end position="49"/>
    </location>
</feature>
<feature type="domain" description="O-antigen ligase-related" evidence="6">
    <location>
        <begin position="186"/>
        <end position="337"/>
    </location>
</feature>
<keyword evidence="8" id="KW-1185">Reference proteome</keyword>
<feature type="transmembrane region" description="Helical" evidence="5">
    <location>
        <begin position="391"/>
        <end position="407"/>
    </location>
</feature>
<protein>
    <recommendedName>
        <fullName evidence="6">O-antigen ligase-related domain-containing protein</fullName>
    </recommendedName>
</protein>
<keyword evidence="3 5" id="KW-1133">Transmembrane helix</keyword>
<evidence type="ECO:0000259" key="6">
    <source>
        <dbReference type="Pfam" id="PF04932"/>
    </source>
</evidence>
<dbReference type="EMBL" id="JWYV01000006">
    <property type="protein sequence ID" value="KKD00192.1"/>
    <property type="molecule type" value="Genomic_DNA"/>
</dbReference>
<feature type="transmembrane region" description="Helical" evidence="5">
    <location>
        <begin position="151"/>
        <end position="172"/>
    </location>
</feature>
<evidence type="ECO:0000313" key="7">
    <source>
        <dbReference type="EMBL" id="KKD00192.1"/>
    </source>
</evidence>
<evidence type="ECO:0000256" key="1">
    <source>
        <dbReference type="ARBA" id="ARBA00004141"/>
    </source>
</evidence>
<organism evidence="7 8">
    <name type="scientific">Photobacterium halotolerans</name>
    <dbReference type="NCBI Taxonomy" id="265726"/>
    <lineage>
        <taxon>Bacteria</taxon>
        <taxon>Pseudomonadati</taxon>
        <taxon>Pseudomonadota</taxon>
        <taxon>Gammaproteobacteria</taxon>
        <taxon>Vibrionales</taxon>
        <taxon>Vibrionaceae</taxon>
        <taxon>Photobacterium</taxon>
    </lineage>
</organism>
<dbReference type="STRING" id="265726.KY46_09350"/>
<dbReference type="GO" id="GO:0016020">
    <property type="term" value="C:membrane"/>
    <property type="evidence" value="ECO:0007669"/>
    <property type="project" value="UniProtKB-SubCell"/>
</dbReference>
<evidence type="ECO:0000256" key="4">
    <source>
        <dbReference type="ARBA" id="ARBA00023136"/>
    </source>
</evidence>
<dbReference type="InterPro" id="IPR051533">
    <property type="entry name" value="WaaL-like"/>
</dbReference>
<sequence length="414" mass="46262">MTNKFTFAFHCLVAFLAAAYPATILLIGGGYKPVPVLLLALAIPVLFTLKTSLFTRDVKLLILAFSSYFFVVLASLLVYGGNISEADIPSRTVLTLPILFLLLLYPPRIHWLLAGVGVGAFVAGAVAIYHVEILHMERAYTGHLVKGYMPIQSGNTAMSLGLLSLFATFYYWGKQKYIISLLFFIAALSGITGSVLSGSRGGWVLAPIVLFFILYHFRDLLSKRLFAVMSVSLFLLGTTLLPEVETRINQAYADVELYTQQDRSNTSVGARFEMWKSAWYSLEEKPFFGQGFPGRDLAEKRFVEEGKVDKVVELYGRAHNQYLEEAATKGLIGLTALIMLFAIPFAIFMRYSREYQRHDSQWVFAQCGIIHVLLVASYCLSQNFLNHNSGTMFYSVFTVIFLAGCMQKKQNVPA</sequence>
<dbReference type="PATRIC" id="fig|265726.11.peg.4023"/>
<evidence type="ECO:0000256" key="5">
    <source>
        <dbReference type="SAM" id="Phobius"/>
    </source>
</evidence>
<comment type="caution">
    <text evidence="7">The sequence shown here is derived from an EMBL/GenBank/DDBJ whole genome shotgun (WGS) entry which is preliminary data.</text>
</comment>
<comment type="subcellular location">
    <subcellularLocation>
        <location evidence="1">Membrane</location>
        <topology evidence="1">Multi-pass membrane protein</topology>
    </subcellularLocation>
</comment>
<feature type="transmembrane region" description="Helical" evidence="5">
    <location>
        <begin position="61"/>
        <end position="82"/>
    </location>
</feature>
<dbReference type="PANTHER" id="PTHR37422:SF17">
    <property type="entry name" value="O-ANTIGEN LIGASE"/>
    <property type="match status" value="1"/>
</dbReference>
<dbReference type="Pfam" id="PF04932">
    <property type="entry name" value="Wzy_C"/>
    <property type="match status" value="1"/>
</dbReference>
<dbReference type="PANTHER" id="PTHR37422">
    <property type="entry name" value="TEICHURONIC ACID BIOSYNTHESIS PROTEIN TUAE"/>
    <property type="match status" value="1"/>
</dbReference>
<dbReference type="AlphaFoldDB" id="A0A0F5VEH4"/>
<dbReference type="Proteomes" id="UP000033633">
    <property type="component" value="Unassembled WGS sequence"/>
</dbReference>
<evidence type="ECO:0000256" key="3">
    <source>
        <dbReference type="ARBA" id="ARBA00022989"/>
    </source>
</evidence>